<proteinExistence type="predicted"/>
<dbReference type="eggNOG" id="COG1725">
    <property type="taxonomic scope" value="Bacteria"/>
</dbReference>
<dbReference type="Gene3D" id="1.10.10.10">
    <property type="entry name" value="Winged helix-like DNA-binding domain superfamily/Winged helix DNA-binding domain"/>
    <property type="match status" value="1"/>
</dbReference>
<accession>K0IX29</accession>
<dbReference type="STRING" id="698758.AXY_08680"/>
<gene>
    <name evidence="5" type="ordered locus">AXY_08680</name>
</gene>
<evidence type="ECO:0000313" key="5">
    <source>
        <dbReference type="EMBL" id="BAM47000.1"/>
    </source>
</evidence>
<dbReference type="PATRIC" id="fig|698758.3.peg.863"/>
<evidence type="ECO:0000313" key="6">
    <source>
        <dbReference type="Proteomes" id="UP000006294"/>
    </source>
</evidence>
<sequence length="124" mass="14501">MTARLKDDQPIFIQIAELIETSIADETYLAHDQVPSTNEFAKHYQINPATAAKGINLLVDQGILYKKRGVGMFVTDEAKEIIFKKRRERFYDHFIIPLVEEAKMIQLTKDQLINWIEEELKYED</sequence>
<evidence type="ECO:0000256" key="1">
    <source>
        <dbReference type="ARBA" id="ARBA00023015"/>
    </source>
</evidence>
<keyword evidence="3" id="KW-0804">Transcription</keyword>
<dbReference type="SMART" id="SM00345">
    <property type="entry name" value="HTH_GNTR"/>
    <property type="match status" value="1"/>
</dbReference>
<dbReference type="GO" id="GO:0003677">
    <property type="term" value="F:DNA binding"/>
    <property type="evidence" value="ECO:0007669"/>
    <property type="project" value="UniProtKB-KW"/>
</dbReference>
<dbReference type="CDD" id="cd07377">
    <property type="entry name" value="WHTH_GntR"/>
    <property type="match status" value="1"/>
</dbReference>
<dbReference type="GO" id="GO:0003700">
    <property type="term" value="F:DNA-binding transcription factor activity"/>
    <property type="evidence" value="ECO:0007669"/>
    <property type="project" value="InterPro"/>
</dbReference>
<dbReference type="HOGENOM" id="CLU_017584_10_0_9"/>
<dbReference type="AlphaFoldDB" id="K0IX29"/>
<dbReference type="KEGG" id="axl:AXY_08680"/>
<dbReference type="InterPro" id="IPR000524">
    <property type="entry name" value="Tscrpt_reg_HTH_GntR"/>
</dbReference>
<reference evidence="5 6" key="1">
    <citation type="submission" date="2011-01" db="EMBL/GenBank/DDBJ databases">
        <title>Whole genome sequence of Amphibacillus xylinus NBRC 15112.</title>
        <authorList>
            <person name="Nakazawa H."/>
            <person name="Katano Y."/>
            <person name="Nakamura S."/>
            <person name="Sasagawa M."/>
            <person name="Fukada J."/>
            <person name="Arai T."/>
            <person name="Sasakura N."/>
            <person name="Mochizuki D."/>
            <person name="Hosoyama A."/>
            <person name="Harada K."/>
            <person name="Horikawa H."/>
            <person name="Kato Y."/>
            <person name="Harada T."/>
            <person name="Sasaki K."/>
            <person name="Sekiguchi M."/>
            <person name="Hodoyama M."/>
            <person name="Nishiko R."/>
            <person name="Narita H."/>
            <person name="Hanamaki A."/>
            <person name="Hata C."/>
            <person name="Konno Y."/>
            <person name="Niimura Y."/>
            <person name="Yamazaki S."/>
            <person name="Fujita N."/>
        </authorList>
    </citation>
    <scope>NUCLEOTIDE SEQUENCE [LARGE SCALE GENOMIC DNA]</scope>
    <source>
        <strain evidence="6">ATCC 51415 / DSM 6626 / JCM 7361 / LMG 17667 / NBRC 15112 / Ep01</strain>
    </source>
</reference>
<dbReference type="RefSeq" id="WP_015009605.1">
    <property type="nucleotide sequence ID" value="NC_018704.1"/>
</dbReference>
<dbReference type="InterPro" id="IPR036388">
    <property type="entry name" value="WH-like_DNA-bd_sf"/>
</dbReference>
<protein>
    <submittedName>
        <fullName evidence="5">Putative GntR family transcriptional regulator</fullName>
    </submittedName>
</protein>
<dbReference type="InterPro" id="IPR036390">
    <property type="entry name" value="WH_DNA-bd_sf"/>
</dbReference>
<keyword evidence="1" id="KW-0805">Transcription regulation</keyword>
<feature type="domain" description="HTH gntR-type" evidence="4">
    <location>
        <begin position="9"/>
        <end position="77"/>
    </location>
</feature>
<dbReference type="SUPFAM" id="SSF46785">
    <property type="entry name" value="Winged helix' DNA-binding domain"/>
    <property type="match status" value="1"/>
</dbReference>
<keyword evidence="6" id="KW-1185">Reference proteome</keyword>
<dbReference type="PROSITE" id="PS50949">
    <property type="entry name" value="HTH_GNTR"/>
    <property type="match status" value="1"/>
</dbReference>
<evidence type="ECO:0000259" key="4">
    <source>
        <dbReference type="PROSITE" id="PS50949"/>
    </source>
</evidence>
<name>K0IX29_AMPXN</name>
<evidence type="ECO:0000256" key="2">
    <source>
        <dbReference type="ARBA" id="ARBA00023125"/>
    </source>
</evidence>
<dbReference type="PANTHER" id="PTHR38445:SF10">
    <property type="entry name" value="GNTR-FAMILY TRANSCRIPTIONAL REGULATOR"/>
    <property type="match status" value="1"/>
</dbReference>
<dbReference type="EMBL" id="AP012050">
    <property type="protein sequence ID" value="BAM47000.1"/>
    <property type="molecule type" value="Genomic_DNA"/>
</dbReference>
<dbReference type="OrthoDB" id="162505at2"/>
<keyword evidence="2" id="KW-0238">DNA-binding</keyword>
<organism evidence="5 6">
    <name type="scientific">Amphibacillus xylanus (strain ATCC 51415 / DSM 6626 / JCM 7361 / LMG 17667 / NBRC 15112 / Ep01)</name>
    <dbReference type="NCBI Taxonomy" id="698758"/>
    <lineage>
        <taxon>Bacteria</taxon>
        <taxon>Bacillati</taxon>
        <taxon>Bacillota</taxon>
        <taxon>Bacilli</taxon>
        <taxon>Bacillales</taxon>
        <taxon>Bacillaceae</taxon>
        <taxon>Amphibacillus</taxon>
    </lineage>
</organism>
<dbReference type="Proteomes" id="UP000006294">
    <property type="component" value="Chromosome"/>
</dbReference>
<dbReference type="PANTHER" id="PTHR38445">
    <property type="entry name" value="HTH-TYPE TRANSCRIPTIONAL REPRESSOR YTRA"/>
    <property type="match status" value="1"/>
</dbReference>
<dbReference type="Pfam" id="PF00392">
    <property type="entry name" value="GntR"/>
    <property type="match status" value="1"/>
</dbReference>
<evidence type="ECO:0000256" key="3">
    <source>
        <dbReference type="ARBA" id="ARBA00023163"/>
    </source>
</evidence>